<protein>
    <submittedName>
        <fullName evidence="1">Uncharacterized protein</fullName>
    </submittedName>
</protein>
<reference evidence="1 2" key="1">
    <citation type="submission" date="2019-07" db="EMBL/GenBank/DDBJ databases">
        <title>Whole genome shotgun sequence of Reyranella soli NBRC 108950.</title>
        <authorList>
            <person name="Hosoyama A."/>
            <person name="Uohara A."/>
            <person name="Ohji S."/>
            <person name="Ichikawa N."/>
        </authorList>
    </citation>
    <scope>NUCLEOTIDE SEQUENCE [LARGE SCALE GENOMIC DNA]</scope>
    <source>
        <strain evidence="1 2">NBRC 108950</strain>
    </source>
</reference>
<dbReference type="Proteomes" id="UP000321058">
    <property type="component" value="Unassembled WGS sequence"/>
</dbReference>
<comment type="caution">
    <text evidence="1">The sequence shown here is derived from an EMBL/GenBank/DDBJ whole genome shotgun (WGS) entry which is preliminary data.</text>
</comment>
<dbReference type="EMBL" id="BKAJ01000092">
    <property type="protein sequence ID" value="GEP58054.1"/>
    <property type="molecule type" value="Genomic_DNA"/>
</dbReference>
<evidence type="ECO:0000313" key="2">
    <source>
        <dbReference type="Proteomes" id="UP000321058"/>
    </source>
</evidence>
<sequence length="75" mass="8558">MTAENSQRLGKARRLVRVARTYNPTKDAEGVAHHANAGDLLQLKRVDEVNLTLDLRKEIAAFKVRQRQDMSRLES</sequence>
<dbReference type="AlphaFoldDB" id="A0A512NGH5"/>
<evidence type="ECO:0000313" key="1">
    <source>
        <dbReference type="EMBL" id="GEP58054.1"/>
    </source>
</evidence>
<accession>A0A512NGH5</accession>
<proteinExistence type="predicted"/>
<name>A0A512NGH5_9HYPH</name>
<dbReference type="RefSeq" id="WP_147152923.1">
    <property type="nucleotide sequence ID" value="NZ_BKAJ01000092.1"/>
</dbReference>
<organism evidence="1 2">
    <name type="scientific">Reyranella soli</name>
    <dbReference type="NCBI Taxonomy" id="1230389"/>
    <lineage>
        <taxon>Bacteria</taxon>
        <taxon>Pseudomonadati</taxon>
        <taxon>Pseudomonadota</taxon>
        <taxon>Alphaproteobacteria</taxon>
        <taxon>Hyphomicrobiales</taxon>
        <taxon>Reyranellaceae</taxon>
        <taxon>Reyranella</taxon>
    </lineage>
</organism>
<keyword evidence="2" id="KW-1185">Reference proteome</keyword>
<gene>
    <name evidence="1" type="ORF">RSO01_52200</name>
</gene>